<protein>
    <submittedName>
        <fullName evidence="1">Uncharacterized protein</fullName>
    </submittedName>
</protein>
<accession>A0A8S5RTK4</accession>
<organism evidence="1">
    <name type="scientific">CrAss-like virus sp. ctZ6R2</name>
    <dbReference type="NCBI Taxonomy" id="2827629"/>
    <lineage>
        <taxon>Viruses</taxon>
        <taxon>Duplodnaviria</taxon>
        <taxon>Heunggongvirae</taxon>
        <taxon>Uroviricota</taxon>
        <taxon>Caudoviricetes</taxon>
        <taxon>Crassvirales</taxon>
    </lineage>
</organism>
<evidence type="ECO:0000313" key="1">
    <source>
        <dbReference type="EMBL" id="DAE92609.1"/>
    </source>
</evidence>
<dbReference type="InterPro" id="IPR057875">
    <property type="entry name" value="crAss_THB"/>
</dbReference>
<name>A0A8S5RTK4_9CAUD</name>
<reference evidence="1" key="1">
    <citation type="journal article" date="2021" name="Proc. Natl. Acad. Sci. U.S.A.">
        <title>A Catalog of Tens of Thousands of Viruses from Human Metagenomes Reveals Hidden Associations with Chronic Diseases.</title>
        <authorList>
            <person name="Tisza M.J."/>
            <person name="Buck C.B."/>
        </authorList>
    </citation>
    <scope>NUCLEOTIDE SEQUENCE</scope>
    <source>
        <strain evidence="1">CtZ6R2</strain>
    </source>
</reference>
<proteinExistence type="predicted"/>
<sequence>MDKMLEISEEAITRYFTTLSQFGYKKYSDVDKIIVLFFMEEMLAGEMSYYVTQDDYRNIVNALYCLAGSTCMIDFPMFESYDTLVHFNNRTFVPRITEDSILRSTQEDEFRVEA</sequence>
<dbReference type="Pfam" id="PF25711">
    <property type="entry name" value="crAss_THB"/>
    <property type="match status" value="1"/>
</dbReference>
<dbReference type="EMBL" id="BK057804">
    <property type="protein sequence ID" value="DAE92609.1"/>
    <property type="molecule type" value="Genomic_DNA"/>
</dbReference>